<keyword evidence="3" id="KW-1185">Reference proteome</keyword>
<proteinExistence type="predicted"/>
<dbReference type="AlphaFoldDB" id="A0A836CFD1"/>
<reference evidence="2" key="1">
    <citation type="submission" date="2021-02" db="EMBL/GenBank/DDBJ databases">
        <title>First Annotated Genome of the Yellow-green Alga Tribonema minus.</title>
        <authorList>
            <person name="Mahan K.M."/>
        </authorList>
    </citation>
    <scope>NUCLEOTIDE SEQUENCE</scope>
    <source>
        <strain evidence="2">UTEX B ZZ1240</strain>
    </source>
</reference>
<organism evidence="2 3">
    <name type="scientific">Tribonema minus</name>
    <dbReference type="NCBI Taxonomy" id="303371"/>
    <lineage>
        <taxon>Eukaryota</taxon>
        <taxon>Sar</taxon>
        <taxon>Stramenopiles</taxon>
        <taxon>Ochrophyta</taxon>
        <taxon>PX clade</taxon>
        <taxon>Xanthophyceae</taxon>
        <taxon>Tribonematales</taxon>
        <taxon>Tribonemataceae</taxon>
        <taxon>Tribonema</taxon>
    </lineage>
</organism>
<gene>
    <name evidence="2" type="ORF">JKP88DRAFT_315192</name>
</gene>
<feature type="signal peptide" evidence="1">
    <location>
        <begin position="1"/>
        <end position="22"/>
    </location>
</feature>
<sequence>MNMFRTMCVLALAASAWAVAAGTVVHQELIIGIDDRGNPLQAAAEQLSAALRDAPLIIEVLVGEAELALGANLIASVHTHAAAQQHSSAYATAEQHGVATLALLSAETNRCGELARLLNLSTDTSYREHSTESTSGGPDDAAAVEPSQLPARHVCAWLRDAGGDAPLAAAAAAAPLRILSALLSRTPAAVLLTDAAAAFAAPPLSLLAAPAAAAAAQGVLMVPAVSVNVPPGRCAPPALLVPGGSAQQRTAAAWLFSTWPQAWTAVSRGGDEWAAFPERAADAGVAWGLLLRTAAAQGHAHLSLHASAAAAAHIAAPAASSAESRAPTMPAATAAAAAAQAALPGGSQAAAAATAAAAAAAAVLVIAPALDGAAALVPRAREAYLRREGLWRLRGQGSDSNGRAHVLRSALKHHAALAAGAAVCEAAEARGLFGRDGVFVLREGEGGAVEAAAGGSSGSGSSGGAASHRATVTVDVHDCEGGEGAAAAAAAATAAAAAAQQCVVRVRMEVPARQVAAVRGPVHFQLHMALGVAGFLSLTGAAALTKLHPAAAAPTAAAPAVAAAAAIAAAMEPYAVDLDVYLGSAAPLFVRGPSILVLELFSQAAAAAAAPFSGAIVCRRASPPPPCVDCDAVTVSDDGGGGAGGHTGGQGEGELGLTEEQARAQGRYIPYEEDLARGRGTKKRAVKAQGAGADSVRNKRRGRRRAGVVRGWGGGVLRRLLGGTRARLLVLAAAFAAVVAYFGRDALGVEVWWPWFRTHELGLGTRE</sequence>
<comment type="caution">
    <text evidence="2">The sequence shown here is derived from an EMBL/GenBank/DDBJ whole genome shotgun (WGS) entry which is preliminary data.</text>
</comment>
<keyword evidence="1" id="KW-0732">Signal</keyword>
<evidence type="ECO:0000313" key="3">
    <source>
        <dbReference type="Proteomes" id="UP000664859"/>
    </source>
</evidence>
<protein>
    <submittedName>
        <fullName evidence="2">Uncharacterized protein</fullName>
    </submittedName>
</protein>
<evidence type="ECO:0000313" key="2">
    <source>
        <dbReference type="EMBL" id="KAG5184435.1"/>
    </source>
</evidence>
<feature type="chain" id="PRO_5032665106" evidence="1">
    <location>
        <begin position="23"/>
        <end position="767"/>
    </location>
</feature>
<accession>A0A836CFD1</accession>
<name>A0A836CFD1_9STRA</name>
<dbReference type="Proteomes" id="UP000664859">
    <property type="component" value="Unassembled WGS sequence"/>
</dbReference>
<dbReference type="EMBL" id="JAFCMP010000168">
    <property type="protein sequence ID" value="KAG5184435.1"/>
    <property type="molecule type" value="Genomic_DNA"/>
</dbReference>
<evidence type="ECO:0000256" key="1">
    <source>
        <dbReference type="SAM" id="SignalP"/>
    </source>
</evidence>